<name>A0A951Q854_9CYAN</name>
<keyword evidence="2" id="KW-0489">Methyltransferase</keyword>
<organism evidence="2 3">
    <name type="scientific">Drouetiella hepatica Uher 2000/2452</name>
    <dbReference type="NCBI Taxonomy" id="904376"/>
    <lineage>
        <taxon>Bacteria</taxon>
        <taxon>Bacillati</taxon>
        <taxon>Cyanobacteriota</taxon>
        <taxon>Cyanophyceae</taxon>
        <taxon>Oculatellales</taxon>
        <taxon>Oculatellaceae</taxon>
        <taxon>Drouetiella</taxon>
    </lineage>
</organism>
<dbReference type="GO" id="GO:0008757">
    <property type="term" value="F:S-adenosylmethionine-dependent methyltransferase activity"/>
    <property type="evidence" value="ECO:0007669"/>
    <property type="project" value="InterPro"/>
</dbReference>
<dbReference type="SUPFAM" id="SSF53335">
    <property type="entry name" value="S-adenosyl-L-methionine-dependent methyltransferases"/>
    <property type="match status" value="1"/>
</dbReference>
<sequence length="493" mass="56245">MKFCKVADIIDYQHPDFEAAEALLALEDRNRKTWEYLQVYTGLQQLGLLNGESIALGLGVGTESLIYAFTNVCQKVVATDLYKSQNWSTAALSTDAVYEANPFPYQRDRLVVQHMDMTQVEYPDASFDFVWSCCSIEHVNNFQELHKVFQEIHRVLKPGGIAALTTEYNPTQQHSYEPNMLFTDQHWLDRWMTGADPLIRGLDLLDSIDYTASPSPENAPEPLRAPRHAIALYSRDIVITSIAFFLRKQGEFSQPYHEQWLPVAVQQYLAGCDRQIARDFQGAELLLSPLSKDLLLSPRLRVAACHRLTVALKEQGKDQEIVAVLKDLIPACQQTQDPNHLLPLAHQCKRVGLWEEAKLLYEQVEELAGCADNQVVRSFMGQADYFVHQGDQHTALTLLDKAASLPFIEHSKEKPHLYFRRASYLQRLRQFEEAIDTYSLAKTMTGDTDFQEKCNLRIAKCQQELKPPPPKPPVERRNKLKAIGSLLRGLFNR</sequence>
<dbReference type="Pfam" id="PF08241">
    <property type="entry name" value="Methyltransf_11"/>
    <property type="match status" value="1"/>
</dbReference>
<dbReference type="Gene3D" id="1.25.40.10">
    <property type="entry name" value="Tetratricopeptide repeat domain"/>
    <property type="match status" value="1"/>
</dbReference>
<dbReference type="InterPro" id="IPR029063">
    <property type="entry name" value="SAM-dependent_MTases_sf"/>
</dbReference>
<reference evidence="2" key="2">
    <citation type="journal article" date="2022" name="Microbiol. Resour. Announc.">
        <title>Metagenome Sequencing to Explore Phylogenomics of Terrestrial Cyanobacteria.</title>
        <authorList>
            <person name="Ward R.D."/>
            <person name="Stajich J.E."/>
            <person name="Johansen J.R."/>
            <person name="Huntemann M."/>
            <person name="Clum A."/>
            <person name="Foster B."/>
            <person name="Foster B."/>
            <person name="Roux S."/>
            <person name="Palaniappan K."/>
            <person name="Varghese N."/>
            <person name="Mukherjee S."/>
            <person name="Reddy T.B.K."/>
            <person name="Daum C."/>
            <person name="Copeland A."/>
            <person name="Chen I.A."/>
            <person name="Ivanova N.N."/>
            <person name="Kyrpides N.C."/>
            <person name="Shapiro N."/>
            <person name="Eloe-Fadrosh E.A."/>
            <person name="Pietrasiak N."/>
        </authorList>
    </citation>
    <scope>NUCLEOTIDE SEQUENCE</scope>
    <source>
        <strain evidence="2">UHER 2000/2452</strain>
    </source>
</reference>
<keyword evidence="2" id="KW-0808">Transferase</keyword>
<dbReference type="InterPro" id="IPR011990">
    <property type="entry name" value="TPR-like_helical_dom_sf"/>
</dbReference>
<dbReference type="CDD" id="cd02440">
    <property type="entry name" value="AdoMet_MTases"/>
    <property type="match status" value="1"/>
</dbReference>
<dbReference type="GO" id="GO:0032259">
    <property type="term" value="P:methylation"/>
    <property type="evidence" value="ECO:0007669"/>
    <property type="project" value="UniProtKB-KW"/>
</dbReference>
<evidence type="ECO:0000313" key="2">
    <source>
        <dbReference type="EMBL" id="MBW4658512.1"/>
    </source>
</evidence>
<dbReference type="Gene3D" id="3.40.50.150">
    <property type="entry name" value="Vaccinia Virus protein VP39"/>
    <property type="match status" value="1"/>
</dbReference>
<proteinExistence type="predicted"/>
<dbReference type="EMBL" id="JAHHHD010000006">
    <property type="protein sequence ID" value="MBW4658512.1"/>
    <property type="molecule type" value="Genomic_DNA"/>
</dbReference>
<comment type="caution">
    <text evidence="2">The sequence shown here is derived from an EMBL/GenBank/DDBJ whole genome shotgun (WGS) entry which is preliminary data.</text>
</comment>
<reference evidence="2" key="1">
    <citation type="submission" date="2021-05" db="EMBL/GenBank/DDBJ databases">
        <authorList>
            <person name="Pietrasiak N."/>
            <person name="Ward R."/>
            <person name="Stajich J.E."/>
            <person name="Kurbessoian T."/>
        </authorList>
    </citation>
    <scope>NUCLEOTIDE SEQUENCE</scope>
    <source>
        <strain evidence="2">UHER 2000/2452</strain>
    </source>
</reference>
<dbReference type="AlphaFoldDB" id="A0A951Q854"/>
<dbReference type="SUPFAM" id="SSF48452">
    <property type="entry name" value="TPR-like"/>
    <property type="match status" value="1"/>
</dbReference>
<dbReference type="Proteomes" id="UP000757435">
    <property type="component" value="Unassembled WGS sequence"/>
</dbReference>
<evidence type="ECO:0000313" key="3">
    <source>
        <dbReference type="Proteomes" id="UP000757435"/>
    </source>
</evidence>
<evidence type="ECO:0000259" key="1">
    <source>
        <dbReference type="Pfam" id="PF08241"/>
    </source>
</evidence>
<accession>A0A951Q854</accession>
<dbReference type="InterPro" id="IPR013216">
    <property type="entry name" value="Methyltransf_11"/>
</dbReference>
<protein>
    <submittedName>
        <fullName evidence="2">Class I SAM-dependent methyltransferase</fullName>
    </submittedName>
</protein>
<feature type="domain" description="Methyltransferase type 11" evidence="1">
    <location>
        <begin position="57"/>
        <end position="163"/>
    </location>
</feature>
<gene>
    <name evidence="2" type="ORF">KME15_07545</name>
</gene>